<reference evidence="9 10" key="1">
    <citation type="submission" date="2024-01" db="EMBL/GenBank/DDBJ databases">
        <title>The complete chloroplast genome sequence of Lithospermum erythrorhizon: insights into the phylogenetic relationship among Boraginaceae species and the maternal lineages of purple gromwells.</title>
        <authorList>
            <person name="Okada T."/>
            <person name="Watanabe K."/>
        </authorList>
    </citation>
    <scope>NUCLEOTIDE SEQUENCE [LARGE SCALE GENOMIC DNA]</scope>
</reference>
<evidence type="ECO:0000259" key="8">
    <source>
        <dbReference type="PROSITE" id="PS50850"/>
    </source>
</evidence>
<feature type="transmembrane region" description="Helical" evidence="7">
    <location>
        <begin position="177"/>
        <end position="198"/>
    </location>
</feature>
<dbReference type="EMBL" id="BAABME010006712">
    <property type="protein sequence ID" value="GAA0169110.1"/>
    <property type="molecule type" value="Genomic_DNA"/>
</dbReference>
<dbReference type="GO" id="GO:0016020">
    <property type="term" value="C:membrane"/>
    <property type="evidence" value="ECO:0007669"/>
    <property type="project" value="UniProtKB-SubCell"/>
</dbReference>
<evidence type="ECO:0000256" key="2">
    <source>
        <dbReference type="ARBA" id="ARBA00022448"/>
    </source>
</evidence>
<evidence type="ECO:0000256" key="5">
    <source>
        <dbReference type="ARBA" id="ARBA00023136"/>
    </source>
</evidence>
<dbReference type="SUPFAM" id="SSF103473">
    <property type="entry name" value="MFS general substrate transporter"/>
    <property type="match status" value="1"/>
</dbReference>
<dbReference type="GO" id="GO:0022857">
    <property type="term" value="F:transmembrane transporter activity"/>
    <property type="evidence" value="ECO:0007669"/>
    <property type="project" value="InterPro"/>
</dbReference>
<feature type="transmembrane region" description="Helical" evidence="7">
    <location>
        <begin position="284"/>
        <end position="304"/>
    </location>
</feature>
<evidence type="ECO:0000256" key="6">
    <source>
        <dbReference type="ARBA" id="ARBA00044504"/>
    </source>
</evidence>
<protein>
    <submittedName>
        <fullName evidence="9">Secondary carrier transporter</fullName>
    </submittedName>
</protein>
<evidence type="ECO:0000256" key="3">
    <source>
        <dbReference type="ARBA" id="ARBA00022692"/>
    </source>
</evidence>
<keyword evidence="3 7" id="KW-0812">Transmembrane</keyword>
<gene>
    <name evidence="9" type="ORF">LIER_23662</name>
</gene>
<evidence type="ECO:0000313" key="9">
    <source>
        <dbReference type="EMBL" id="GAA0169110.1"/>
    </source>
</evidence>
<dbReference type="InterPro" id="IPR020846">
    <property type="entry name" value="MFS_dom"/>
</dbReference>
<comment type="similarity">
    <text evidence="6">Belongs to the major facilitator superfamily. Phosphate:H(+) symporter (TC 2.A.1.9) family.</text>
</comment>
<comment type="subcellular location">
    <subcellularLocation>
        <location evidence="1">Membrane</location>
        <topology evidence="1">Multi-pass membrane protein</topology>
    </subcellularLocation>
</comment>
<evidence type="ECO:0000256" key="1">
    <source>
        <dbReference type="ARBA" id="ARBA00004141"/>
    </source>
</evidence>
<accession>A0AAV3QZU6</accession>
<feature type="transmembrane region" description="Helical" evidence="7">
    <location>
        <begin position="390"/>
        <end position="408"/>
    </location>
</feature>
<dbReference type="InterPro" id="IPR005828">
    <property type="entry name" value="MFS_sugar_transport-like"/>
</dbReference>
<feature type="transmembrane region" description="Helical" evidence="7">
    <location>
        <begin position="21"/>
        <end position="44"/>
    </location>
</feature>
<keyword evidence="5 7" id="KW-0472">Membrane</keyword>
<keyword evidence="2" id="KW-0813">Transport</keyword>
<evidence type="ECO:0000256" key="4">
    <source>
        <dbReference type="ARBA" id="ARBA00022989"/>
    </source>
</evidence>
<dbReference type="Gene3D" id="1.20.1250.20">
    <property type="entry name" value="MFS general substrate transporter like domains"/>
    <property type="match status" value="1"/>
</dbReference>
<sequence>MGDLGAGFTLDEAISSIGFGYFHVVSLFFAGLGWASSAMGLTLLSIIGPEVKSEWRLSSGEESMLTSVVFAGTIMGGYFWGSISDAYGRRMSTIGTMMCTGGALFLVTFSPGYACLLVLLCLFGFGAGGVHVFASWFLEFAPTSSRGSWTVAISVFYSLGNILAASLAWVIMPRLGWRWLTLTSCLPPLTVLLIGCVIPESPRYLCLKGKTTEAYQVLEKVALFNRTKVPPGDLIFSPLTQKDEEYGSSENVPLLDSIGKKTGHSRSQFSSVLMLFSPKLLKTTLLVFVLCFGNLFAYYGIIFLTSELSSGQSRCSPRLDVPENTQQVATSYADIFINSLAELPSAFIAAAIVDRAGRKLSIVITSISSFFLLLPLVWHQSDITTTALLFGTRLFISSGTMVLSVYVSEIYPTSVRSTGAGIVNSVGSIGGMVCPLVAVVLIEGCHQGAAITLFEVVIVLIGVSALMIPVETSGKELSDVLTSDEE</sequence>
<organism evidence="9 10">
    <name type="scientific">Lithospermum erythrorhizon</name>
    <name type="common">Purple gromwell</name>
    <name type="synonym">Lithospermum officinale var. erythrorhizon</name>
    <dbReference type="NCBI Taxonomy" id="34254"/>
    <lineage>
        <taxon>Eukaryota</taxon>
        <taxon>Viridiplantae</taxon>
        <taxon>Streptophyta</taxon>
        <taxon>Embryophyta</taxon>
        <taxon>Tracheophyta</taxon>
        <taxon>Spermatophyta</taxon>
        <taxon>Magnoliopsida</taxon>
        <taxon>eudicotyledons</taxon>
        <taxon>Gunneridae</taxon>
        <taxon>Pentapetalae</taxon>
        <taxon>asterids</taxon>
        <taxon>lamiids</taxon>
        <taxon>Boraginales</taxon>
        <taxon>Boraginaceae</taxon>
        <taxon>Boraginoideae</taxon>
        <taxon>Lithospermeae</taxon>
        <taxon>Lithospermum</taxon>
    </lineage>
</organism>
<keyword evidence="4 7" id="KW-1133">Transmembrane helix</keyword>
<dbReference type="PROSITE" id="PS50850">
    <property type="entry name" value="MFS"/>
    <property type="match status" value="1"/>
</dbReference>
<name>A0AAV3QZU6_LITER</name>
<dbReference type="PANTHER" id="PTHR23511:SF5">
    <property type="entry name" value="MAJOR FACILITATOR-TYPE TRANSPORTER HXNZ-RELATED"/>
    <property type="match status" value="1"/>
</dbReference>
<keyword evidence="10" id="KW-1185">Reference proteome</keyword>
<feature type="transmembrane region" description="Helical" evidence="7">
    <location>
        <begin position="116"/>
        <end position="138"/>
    </location>
</feature>
<feature type="transmembrane region" description="Helical" evidence="7">
    <location>
        <begin position="150"/>
        <end position="171"/>
    </location>
</feature>
<dbReference type="AlphaFoldDB" id="A0AAV3QZU6"/>
<evidence type="ECO:0000313" key="10">
    <source>
        <dbReference type="Proteomes" id="UP001454036"/>
    </source>
</evidence>
<feature type="transmembrane region" description="Helical" evidence="7">
    <location>
        <begin position="64"/>
        <end position="81"/>
    </location>
</feature>
<dbReference type="InterPro" id="IPR005829">
    <property type="entry name" value="Sugar_transporter_CS"/>
</dbReference>
<dbReference type="PROSITE" id="PS00216">
    <property type="entry name" value="SUGAR_TRANSPORT_1"/>
    <property type="match status" value="1"/>
</dbReference>
<dbReference type="PANTHER" id="PTHR23511">
    <property type="entry name" value="SYNAPTIC VESICLE GLYCOPROTEIN 2"/>
    <property type="match status" value="1"/>
</dbReference>
<comment type="caution">
    <text evidence="9">The sequence shown here is derived from an EMBL/GenBank/DDBJ whole genome shotgun (WGS) entry which is preliminary data.</text>
</comment>
<evidence type="ECO:0000256" key="7">
    <source>
        <dbReference type="SAM" id="Phobius"/>
    </source>
</evidence>
<feature type="transmembrane region" description="Helical" evidence="7">
    <location>
        <begin position="448"/>
        <end position="468"/>
    </location>
</feature>
<proteinExistence type="inferred from homology"/>
<feature type="transmembrane region" description="Helical" evidence="7">
    <location>
        <begin position="420"/>
        <end position="442"/>
    </location>
</feature>
<dbReference type="Proteomes" id="UP001454036">
    <property type="component" value="Unassembled WGS sequence"/>
</dbReference>
<feature type="domain" description="Major facilitator superfamily (MFS) profile" evidence="8">
    <location>
        <begin position="26"/>
        <end position="473"/>
    </location>
</feature>
<feature type="transmembrane region" description="Helical" evidence="7">
    <location>
        <begin position="360"/>
        <end position="378"/>
    </location>
</feature>
<dbReference type="Pfam" id="PF00083">
    <property type="entry name" value="Sugar_tr"/>
    <property type="match status" value="1"/>
</dbReference>
<dbReference type="InterPro" id="IPR036259">
    <property type="entry name" value="MFS_trans_sf"/>
</dbReference>